<feature type="domain" description="CzcB-like barrel-sandwich hybrid" evidence="3">
    <location>
        <begin position="39"/>
        <end position="164"/>
    </location>
</feature>
<dbReference type="NCBIfam" id="TIGR01730">
    <property type="entry name" value="RND_mfp"/>
    <property type="match status" value="1"/>
</dbReference>
<evidence type="ECO:0000256" key="2">
    <source>
        <dbReference type="SAM" id="Coils"/>
    </source>
</evidence>
<evidence type="ECO:0000313" key="5">
    <source>
        <dbReference type="Proteomes" id="UP000292583"/>
    </source>
</evidence>
<dbReference type="EMBL" id="QPGR01000001">
    <property type="protein sequence ID" value="TBR82300.1"/>
    <property type="molecule type" value="Genomic_DNA"/>
</dbReference>
<dbReference type="InterPro" id="IPR006143">
    <property type="entry name" value="RND_pump_MFP"/>
</dbReference>
<dbReference type="RefSeq" id="WP_131166062.1">
    <property type="nucleotide sequence ID" value="NZ_CP076657.1"/>
</dbReference>
<organism evidence="4 5">
    <name type="scientific">Campylobacter novaezeelandiae</name>
    <dbReference type="NCBI Taxonomy" id="2267891"/>
    <lineage>
        <taxon>Bacteria</taxon>
        <taxon>Pseudomonadati</taxon>
        <taxon>Campylobacterota</taxon>
        <taxon>Epsilonproteobacteria</taxon>
        <taxon>Campylobacterales</taxon>
        <taxon>Campylobacteraceae</taxon>
        <taxon>Campylobacter</taxon>
    </lineage>
</organism>
<comment type="similarity">
    <text evidence="1">Belongs to the membrane fusion protein (MFP) (TC 8.A.1) family.</text>
</comment>
<dbReference type="GO" id="GO:1990281">
    <property type="term" value="C:efflux pump complex"/>
    <property type="evidence" value="ECO:0007669"/>
    <property type="project" value="TreeGrafter"/>
</dbReference>
<proteinExistence type="inferred from homology"/>
<comment type="caution">
    <text evidence="4">The sequence shown here is derived from an EMBL/GenBank/DDBJ whole genome shotgun (WGS) entry which is preliminary data.</text>
</comment>
<reference evidence="4 5" key="1">
    <citation type="submission" date="2018-07" db="EMBL/GenBank/DDBJ databases">
        <title>Campylobacter zealandensis sp. nov., isolated from birds and water in New Zealand.</title>
        <authorList>
            <person name="Wilkinson D.A."/>
            <person name="Biggs P.J."/>
            <person name="French N.P."/>
            <person name="Midwinter A.C."/>
        </authorList>
    </citation>
    <scope>NUCLEOTIDE SEQUENCE [LARGE SCALE GENOMIC DNA]</scope>
    <source>
        <strain evidence="4 5">B423b</strain>
    </source>
</reference>
<dbReference type="PANTHER" id="PTHR30469">
    <property type="entry name" value="MULTIDRUG RESISTANCE PROTEIN MDTA"/>
    <property type="match status" value="1"/>
</dbReference>
<name>A0A4Q9JXF5_9BACT</name>
<dbReference type="Gene3D" id="2.40.50.100">
    <property type="match status" value="1"/>
</dbReference>
<accession>A0A4Q9JXF5</accession>
<evidence type="ECO:0000256" key="1">
    <source>
        <dbReference type="ARBA" id="ARBA00009477"/>
    </source>
</evidence>
<evidence type="ECO:0000313" key="4">
    <source>
        <dbReference type="EMBL" id="TBR82300.1"/>
    </source>
</evidence>
<dbReference type="OrthoDB" id="5342664at2"/>
<dbReference type="SUPFAM" id="SSF111369">
    <property type="entry name" value="HlyD-like secretion proteins"/>
    <property type="match status" value="1"/>
</dbReference>
<dbReference type="Proteomes" id="UP000292583">
    <property type="component" value="Unassembled WGS sequence"/>
</dbReference>
<dbReference type="PANTHER" id="PTHR30469:SF33">
    <property type="entry name" value="SLR1207 PROTEIN"/>
    <property type="match status" value="1"/>
</dbReference>
<dbReference type="Pfam" id="PF25973">
    <property type="entry name" value="BSH_CzcB"/>
    <property type="match status" value="1"/>
</dbReference>
<keyword evidence="2" id="KW-0175">Coiled coil</keyword>
<protein>
    <submittedName>
        <fullName evidence="4">Efflux RND transporter periplasmic adaptor subunit</fullName>
    </submittedName>
</protein>
<sequence>MKIIICLIISFYTLIAKELYASFNVEALNQSKLSLESIGIVKEIKVKISDHVKKGDVLLSLDTSKEEIALQNAQNDYKLALAKFNNIKSKMTKFTQVQNFIDKQSYEDIKTEFNIANLELQKAKINIAYYKNLIDKKILKAPYDGIISDKTIQVGEGVAGVNQILFKIFSYPEVKLILSFDEKYKDEVKLNQEFIYKIEGKEQTFKGKISLIYPSIDIKTRKIYAEAKAQNLTPGLFGEGKIIIKD</sequence>
<dbReference type="Gene3D" id="1.10.287.470">
    <property type="entry name" value="Helix hairpin bin"/>
    <property type="match status" value="1"/>
</dbReference>
<gene>
    <name evidence="4" type="ORF">DU473_00225</name>
</gene>
<dbReference type="Gene3D" id="2.40.30.170">
    <property type="match status" value="1"/>
</dbReference>
<evidence type="ECO:0000259" key="3">
    <source>
        <dbReference type="Pfam" id="PF25973"/>
    </source>
</evidence>
<dbReference type="AlphaFoldDB" id="A0A4Q9JXF5"/>
<dbReference type="InterPro" id="IPR058647">
    <property type="entry name" value="BSH_CzcB-like"/>
</dbReference>
<feature type="coiled-coil region" evidence="2">
    <location>
        <begin position="70"/>
        <end position="126"/>
    </location>
</feature>
<keyword evidence="5" id="KW-1185">Reference proteome</keyword>
<dbReference type="GO" id="GO:0015562">
    <property type="term" value="F:efflux transmembrane transporter activity"/>
    <property type="evidence" value="ECO:0007669"/>
    <property type="project" value="TreeGrafter"/>
</dbReference>